<dbReference type="GO" id="GO:0004527">
    <property type="term" value="F:exonuclease activity"/>
    <property type="evidence" value="ECO:0007669"/>
    <property type="project" value="UniProtKB-KW"/>
</dbReference>
<evidence type="ECO:0000256" key="5">
    <source>
        <dbReference type="SAM" id="MobiDB-lite"/>
    </source>
</evidence>
<keyword evidence="8" id="KW-1185">Reference proteome</keyword>
<keyword evidence="3" id="KW-0508">mRNA splicing</keyword>
<dbReference type="EMBL" id="LXQA010102659">
    <property type="protein sequence ID" value="MCI16832.1"/>
    <property type="molecule type" value="Genomic_DNA"/>
</dbReference>
<feature type="region of interest" description="Disordered" evidence="5">
    <location>
        <begin position="1"/>
        <end position="21"/>
    </location>
</feature>
<proteinExistence type="predicted"/>
<keyword evidence="4" id="KW-0694">RNA-binding</keyword>
<dbReference type="PROSITE" id="PS50102">
    <property type="entry name" value="RRM"/>
    <property type="match status" value="1"/>
</dbReference>
<keyword evidence="7" id="KW-0269">Exonuclease</keyword>
<dbReference type="Pfam" id="PF00076">
    <property type="entry name" value="RRM_1"/>
    <property type="match status" value="1"/>
</dbReference>
<dbReference type="PANTHER" id="PTHR23147">
    <property type="entry name" value="SERINE/ARGININE RICH SPLICING FACTOR"/>
    <property type="match status" value="1"/>
</dbReference>
<dbReference type="SUPFAM" id="SSF54928">
    <property type="entry name" value="RNA-binding domain, RBD"/>
    <property type="match status" value="1"/>
</dbReference>
<dbReference type="Gene3D" id="3.30.70.330">
    <property type="match status" value="1"/>
</dbReference>
<accession>A0A392PYV9</accession>
<feature type="compositionally biased region" description="Basic and acidic residues" evidence="5">
    <location>
        <begin position="1"/>
        <end position="19"/>
    </location>
</feature>
<evidence type="ECO:0000313" key="8">
    <source>
        <dbReference type="Proteomes" id="UP000265520"/>
    </source>
</evidence>
<dbReference type="GO" id="GO:0005681">
    <property type="term" value="C:spliceosomal complex"/>
    <property type="evidence" value="ECO:0007669"/>
    <property type="project" value="UniProtKB-KW"/>
</dbReference>
<evidence type="ECO:0000259" key="6">
    <source>
        <dbReference type="PROSITE" id="PS50102"/>
    </source>
</evidence>
<sequence>MREKEEREGELGLERDGRKHGSSYAHRMDQISTSFFVTNFPEELGWGDLWKIFARFGSVTDVFIPKKVDKWGRKFGFVKFKEVRDMEDLSTRLEDVWCGNFKLRVNRARFRKGDSKAENKNSQEENQRKMEANDRRVKDDLSFKSLLTRDKSNGDEEVVCARTGERRKARVNSMGDLQPLELSVCDNT</sequence>
<keyword evidence="7" id="KW-0378">Hydrolase</keyword>
<feature type="domain" description="RRM" evidence="6">
    <location>
        <begin position="33"/>
        <end position="110"/>
    </location>
</feature>
<reference evidence="7 8" key="1">
    <citation type="journal article" date="2018" name="Front. Plant Sci.">
        <title>Red Clover (Trifolium pratense) and Zigzag Clover (T. medium) - A Picture of Genomic Similarities and Differences.</title>
        <authorList>
            <person name="Dluhosova J."/>
            <person name="Istvanek J."/>
            <person name="Nedelnik J."/>
            <person name="Repkova J."/>
        </authorList>
    </citation>
    <scope>NUCLEOTIDE SEQUENCE [LARGE SCALE GENOMIC DNA]</scope>
    <source>
        <strain evidence="8">cv. 10/8</strain>
        <tissue evidence="7">Leaf</tissue>
    </source>
</reference>
<dbReference type="InterPro" id="IPR012677">
    <property type="entry name" value="Nucleotide-bd_a/b_plait_sf"/>
</dbReference>
<evidence type="ECO:0000313" key="7">
    <source>
        <dbReference type="EMBL" id="MCI16832.1"/>
    </source>
</evidence>
<dbReference type="AlphaFoldDB" id="A0A392PYV9"/>
<feature type="non-terminal residue" evidence="7">
    <location>
        <position position="188"/>
    </location>
</feature>
<dbReference type="InterPro" id="IPR050907">
    <property type="entry name" value="SRSF"/>
</dbReference>
<dbReference type="InterPro" id="IPR000504">
    <property type="entry name" value="RRM_dom"/>
</dbReference>
<dbReference type="SMART" id="SM00360">
    <property type="entry name" value="RRM"/>
    <property type="match status" value="1"/>
</dbReference>
<evidence type="ECO:0000256" key="3">
    <source>
        <dbReference type="ARBA" id="ARBA00023187"/>
    </source>
</evidence>
<evidence type="ECO:0000256" key="4">
    <source>
        <dbReference type="PROSITE-ProRule" id="PRU00176"/>
    </source>
</evidence>
<name>A0A392PYV9_9FABA</name>
<dbReference type="GO" id="GO:0008380">
    <property type="term" value="P:RNA splicing"/>
    <property type="evidence" value="ECO:0007669"/>
    <property type="project" value="UniProtKB-KW"/>
</dbReference>
<keyword evidence="7" id="KW-0255">Endonuclease</keyword>
<dbReference type="CDD" id="cd00590">
    <property type="entry name" value="RRM_SF"/>
    <property type="match status" value="1"/>
</dbReference>
<evidence type="ECO:0000256" key="2">
    <source>
        <dbReference type="ARBA" id="ARBA00022728"/>
    </source>
</evidence>
<feature type="region of interest" description="Disordered" evidence="5">
    <location>
        <begin position="112"/>
        <end position="134"/>
    </location>
</feature>
<dbReference type="GO" id="GO:0006397">
    <property type="term" value="P:mRNA processing"/>
    <property type="evidence" value="ECO:0007669"/>
    <property type="project" value="UniProtKB-KW"/>
</dbReference>
<keyword evidence="2" id="KW-0747">Spliceosome</keyword>
<evidence type="ECO:0000256" key="1">
    <source>
        <dbReference type="ARBA" id="ARBA00022664"/>
    </source>
</evidence>
<keyword evidence="1" id="KW-0507">mRNA processing</keyword>
<dbReference type="Proteomes" id="UP000265520">
    <property type="component" value="Unassembled WGS sequence"/>
</dbReference>
<protein>
    <submittedName>
        <fullName evidence="7">Endonuclease/exonuclease/phosphatase family protein</fullName>
    </submittedName>
</protein>
<keyword evidence="7" id="KW-0540">Nuclease</keyword>
<dbReference type="GO" id="GO:0004519">
    <property type="term" value="F:endonuclease activity"/>
    <property type="evidence" value="ECO:0007669"/>
    <property type="project" value="UniProtKB-KW"/>
</dbReference>
<dbReference type="InterPro" id="IPR035979">
    <property type="entry name" value="RBD_domain_sf"/>
</dbReference>
<comment type="caution">
    <text evidence="7">The sequence shown here is derived from an EMBL/GenBank/DDBJ whole genome shotgun (WGS) entry which is preliminary data.</text>
</comment>
<dbReference type="GO" id="GO:0003723">
    <property type="term" value="F:RNA binding"/>
    <property type="evidence" value="ECO:0007669"/>
    <property type="project" value="UniProtKB-UniRule"/>
</dbReference>
<organism evidence="7 8">
    <name type="scientific">Trifolium medium</name>
    <dbReference type="NCBI Taxonomy" id="97028"/>
    <lineage>
        <taxon>Eukaryota</taxon>
        <taxon>Viridiplantae</taxon>
        <taxon>Streptophyta</taxon>
        <taxon>Embryophyta</taxon>
        <taxon>Tracheophyta</taxon>
        <taxon>Spermatophyta</taxon>
        <taxon>Magnoliopsida</taxon>
        <taxon>eudicotyledons</taxon>
        <taxon>Gunneridae</taxon>
        <taxon>Pentapetalae</taxon>
        <taxon>rosids</taxon>
        <taxon>fabids</taxon>
        <taxon>Fabales</taxon>
        <taxon>Fabaceae</taxon>
        <taxon>Papilionoideae</taxon>
        <taxon>50 kb inversion clade</taxon>
        <taxon>NPAAA clade</taxon>
        <taxon>Hologalegina</taxon>
        <taxon>IRL clade</taxon>
        <taxon>Trifolieae</taxon>
        <taxon>Trifolium</taxon>
    </lineage>
</organism>